<proteinExistence type="predicted"/>
<feature type="compositionally biased region" description="Basic and acidic residues" evidence="1">
    <location>
        <begin position="141"/>
        <end position="152"/>
    </location>
</feature>
<dbReference type="PROSITE" id="PS51782">
    <property type="entry name" value="LYSM"/>
    <property type="match status" value="1"/>
</dbReference>
<dbReference type="Gene3D" id="3.10.350.10">
    <property type="entry name" value="LysM domain"/>
    <property type="match status" value="1"/>
</dbReference>
<dbReference type="PANTHER" id="PTHR20932">
    <property type="entry name" value="LYSM AND PUTATIVE PEPTIDOGLYCAN-BINDING DOMAIN-CONTAINING PROTEIN"/>
    <property type="match status" value="1"/>
</dbReference>
<accession>A0A2T7NF40</accession>
<evidence type="ECO:0000256" key="1">
    <source>
        <dbReference type="SAM" id="MobiDB-lite"/>
    </source>
</evidence>
<dbReference type="InterPro" id="IPR036779">
    <property type="entry name" value="LysM_dom_sf"/>
</dbReference>
<reference evidence="3 4" key="1">
    <citation type="submission" date="2018-04" db="EMBL/GenBank/DDBJ databases">
        <title>The genome of golden apple snail Pomacea canaliculata provides insight into stress tolerance and invasive adaptation.</title>
        <authorList>
            <person name="Liu C."/>
            <person name="Liu B."/>
            <person name="Ren Y."/>
            <person name="Zhang Y."/>
            <person name="Wang H."/>
            <person name="Li S."/>
            <person name="Jiang F."/>
            <person name="Yin L."/>
            <person name="Zhang G."/>
            <person name="Qian W."/>
            <person name="Fan W."/>
        </authorList>
    </citation>
    <scope>NUCLEOTIDE SEQUENCE [LARGE SCALE GENOMIC DNA]</scope>
    <source>
        <strain evidence="3">SZHN2017</strain>
        <tissue evidence="3">Muscle</tissue>
    </source>
</reference>
<dbReference type="InterPro" id="IPR018392">
    <property type="entry name" value="LysM"/>
</dbReference>
<dbReference type="InterPro" id="IPR045030">
    <property type="entry name" value="LYSM1-4"/>
</dbReference>
<dbReference type="AlphaFoldDB" id="A0A2T7NF40"/>
<name>A0A2T7NF40_POMCA</name>
<sequence>MSRGSLRPFTRGREILSHAIADYKGQVQNVKAARVYIFGDDDIVEDDENDQTEFEMPEIRSRRGQQGIGSGGRLEEEKFYFEKEIVDGETLQSVSLKYACPVSELKRINNLINDRDFFALRHLKIPMRRHGYLSSIVAQEEQNKKRPAETHDSQNGAVPLSESEAEMNAVSSDVDFSDPEMQKLVIRTVSIRENFSQQGQEAQHFLDKMDKDLSNYRQSAETNRNSLDEVISVLTHTSIYPLQKRKRTDGADFSKVLDVKESPPSSFWEE</sequence>
<gene>
    <name evidence="3" type="ORF">C0Q70_20256</name>
</gene>
<dbReference type="Proteomes" id="UP000245119">
    <property type="component" value="Linkage Group LG13"/>
</dbReference>
<organism evidence="3 4">
    <name type="scientific">Pomacea canaliculata</name>
    <name type="common">Golden apple snail</name>
    <dbReference type="NCBI Taxonomy" id="400727"/>
    <lineage>
        <taxon>Eukaryota</taxon>
        <taxon>Metazoa</taxon>
        <taxon>Spiralia</taxon>
        <taxon>Lophotrochozoa</taxon>
        <taxon>Mollusca</taxon>
        <taxon>Gastropoda</taxon>
        <taxon>Caenogastropoda</taxon>
        <taxon>Architaenioglossa</taxon>
        <taxon>Ampullarioidea</taxon>
        <taxon>Ampullariidae</taxon>
        <taxon>Pomacea</taxon>
    </lineage>
</organism>
<feature type="region of interest" description="Disordered" evidence="1">
    <location>
        <begin position="139"/>
        <end position="173"/>
    </location>
</feature>
<dbReference type="PANTHER" id="PTHR20932:SF13">
    <property type="entry name" value="LD36653P"/>
    <property type="match status" value="1"/>
</dbReference>
<dbReference type="OrthoDB" id="538216at2759"/>
<protein>
    <recommendedName>
        <fullName evidence="2">LysM domain-containing protein</fullName>
    </recommendedName>
</protein>
<dbReference type="EMBL" id="PZQS01000013">
    <property type="protein sequence ID" value="PVD19765.1"/>
    <property type="molecule type" value="Genomic_DNA"/>
</dbReference>
<feature type="domain" description="LysM" evidence="2">
    <location>
        <begin position="81"/>
        <end position="125"/>
    </location>
</feature>
<evidence type="ECO:0000259" key="2">
    <source>
        <dbReference type="PROSITE" id="PS51782"/>
    </source>
</evidence>
<evidence type="ECO:0000313" key="4">
    <source>
        <dbReference type="Proteomes" id="UP000245119"/>
    </source>
</evidence>
<evidence type="ECO:0000313" key="3">
    <source>
        <dbReference type="EMBL" id="PVD19765.1"/>
    </source>
</evidence>
<keyword evidence="4" id="KW-1185">Reference proteome</keyword>
<comment type="caution">
    <text evidence="3">The sequence shown here is derived from an EMBL/GenBank/DDBJ whole genome shotgun (WGS) entry which is preliminary data.</text>
</comment>
<dbReference type="CDD" id="cd00118">
    <property type="entry name" value="LysM"/>
    <property type="match status" value="1"/>
</dbReference>